<sequence>MVNLNGIFKWLYDLGNWLAKIMYLHFLWIAFTLVGLVVFGISPATAALVSVIHKWFDEDLNIPIFKNFYSVYKKQFMKSNGLGAILIGFGLFLYGDYQISQQFIQSFYFHAFLLIISFLYLITFLYFFTIFARYELKFFYYFIQSFLIAIARPFETIAMIISLFLLSFLFNVLPILFLFMGTSLIFYPLVWFSYRACLGAEEKKDKLSNEQLEISPEGNRINK</sequence>
<proteinExistence type="predicted"/>
<dbReference type="Pfam" id="PF04854">
    <property type="entry name" value="DUF624"/>
    <property type="match status" value="1"/>
</dbReference>
<name>A0ABV6KC38_9BACI</name>
<comment type="caution">
    <text evidence="2">The sequence shown here is derived from an EMBL/GenBank/DDBJ whole genome shotgun (WGS) entry which is preliminary data.</text>
</comment>
<organism evidence="2 3">
    <name type="scientific">Halalkalibacter kiskunsagensis</name>
    <dbReference type="NCBI Taxonomy" id="1548599"/>
    <lineage>
        <taxon>Bacteria</taxon>
        <taxon>Bacillati</taxon>
        <taxon>Bacillota</taxon>
        <taxon>Bacilli</taxon>
        <taxon>Bacillales</taxon>
        <taxon>Bacillaceae</taxon>
        <taxon>Halalkalibacter</taxon>
    </lineage>
</organism>
<evidence type="ECO:0000256" key="1">
    <source>
        <dbReference type="SAM" id="Phobius"/>
    </source>
</evidence>
<reference evidence="2 3" key="1">
    <citation type="submission" date="2024-09" db="EMBL/GenBank/DDBJ databases">
        <authorList>
            <person name="Sun Q."/>
            <person name="Mori K."/>
        </authorList>
    </citation>
    <scope>NUCLEOTIDE SEQUENCE [LARGE SCALE GENOMIC DNA]</scope>
    <source>
        <strain evidence="2 3">NCAIM B.02610</strain>
    </source>
</reference>
<keyword evidence="1" id="KW-1133">Transmembrane helix</keyword>
<gene>
    <name evidence="2" type="ORF">ACFFHM_08445</name>
</gene>
<dbReference type="RefSeq" id="WP_335961538.1">
    <property type="nucleotide sequence ID" value="NZ_JAXBLX010000018.1"/>
</dbReference>
<keyword evidence="1" id="KW-0472">Membrane</keyword>
<keyword evidence="3" id="KW-1185">Reference proteome</keyword>
<dbReference type="Proteomes" id="UP001589838">
    <property type="component" value="Unassembled WGS sequence"/>
</dbReference>
<evidence type="ECO:0000313" key="3">
    <source>
        <dbReference type="Proteomes" id="UP001589838"/>
    </source>
</evidence>
<protein>
    <submittedName>
        <fullName evidence="2">YesL family protein</fullName>
    </submittedName>
</protein>
<feature type="transmembrane region" description="Helical" evidence="1">
    <location>
        <begin position="76"/>
        <end position="95"/>
    </location>
</feature>
<feature type="transmembrane region" description="Helical" evidence="1">
    <location>
        <begin position="172"/>
        <end position="194"/>
    </location>
</feature>
<keyword evidence="1" id="KW-0812">Transmembrane</keyword>
<evidence type="ECO:0000313" key="2">
    <source>
        <dbReference type="EMBL" id="MFC0470522.1"/>
    </source>
</evidence>
<feature type="transmembrane region" description="Helical" evidence="1">
    <location>
        <begin position="138"/>
        <end position="166"/>
    </location>
</feature>
<dbReference type="EMBL" id="JBHLUX010000023">
    <property type="protein sequence ID" value="MFC0470522.1"/>
    <property type="molecule type" value="Genomic_DNA"/>
</dbReference>
<feature type="transmembrane region" description="Helical" evidence="1">
    <location>
        <begin position="26"/>
        <end position="56"/>
    </location>
</feature>
<accession>A0ABV6KC38</accession>
<dbReference type="InterPro" id="IPR006938">
    <property type="entry name" value="DUF624"/>
</dbReference>
<feature type="transmembrane region" description="Helical" evidence="1">
    <location>
        <begin position="107"/>
        <end position="131"/>
    </location>
</feature>